<name>A0ABP7HTP7_9PSEU</name>
<proteinExistence type="predicted"/>
<accession>A0ABP7HTP7</accession>
<dbReference type="Proteomes" id="UP001501624">
    <property type="component" value="Unassembled WGS sequence"/>
</dbReference>
<protein>
    <submittedName>
        <fullName evidence="1">Uncharacterized protein</fullName>
    </submittedName>
</protein>
<evidence type="ECO:0000313" key="1">
    <source>
        <dbReference type="EMBL" id="GAA3804115.1"/>
    </source>
</evidence>
<dbReference type="EMBL" id="BAABCM010000002">
    <property type="protein sequence ID" value="GAA3804115.1"/>
    <property type="molecule type" value="Genomic_DNA"/>
</dbReference>
<sequence length="136" mass="15162">MPRRRPAQLRTGRTTWPEHRRIPQVGGVSAGTLRAIAHLERTRLHPGAVAEAVAGWSRFVHGAARRFDGYAPEDCPCPGCQWDDPVVRRKTLAAVLAALPGRAARELRSVLRPLDERYLARAVADPESYRVRVLLL</sequence>
<reference evidence="2" key="1">
    <citation type="journal article" date="2019" name="Int. J. Syst. Evol. Microbiol.">
        <title>The Global Catalogue of Microorganisms (GCM) 10K type strain sequencing project: providing services to taxonomists for standard genome sequencing and annotation.</title>
        <authorList>
            <consortium name="The Broad Institute Genomics Platform"/>
            <consortium name="The Broad Institute Genome Sequencing Center for Infectious Disease"/>
            <person name="Wu L."/>
            <person name="Ma J."/>
        </authorList>
    </citation>
    <scope>NUCLEOTIDE SEQUENCE [LARGE SCALE GENOMIC DNA]</scope>
    <source>
        <strain evidence="2">JCM 17017</strain>
    </source>
</reference>
<organism evidence="1 2">
    <name type="scientific">Amycolatopsis tucumanensis</name>
    <dbReference type="NCBI Taxonomy" id="401106"/>
    <lineage>
        <taxon>Bacteria</taxon>
        <taxon>Bacillati</taxon>
        <taxon>Actinomycetota</taxon>
        <taxon>Actinomycetes</taxon>
        <taxon>Pseudonocardiales</taxon>
        <taxon>Pseudonocardiaceae</taxon>
        <taxon>Amycolatopsis</taxon>
    </lineage>
</organism>
<gene>
    <name evidence="1" type="ORF">GCM10022380_22120</name>
</gene>
<evidence type="ECO:0000313" key="2">
    <source>
        <dbReference type="Proteomes" id="UP001501624"/>
    </source>
</evidence>
<dbReference type="RefSeq" id="WP_237335890.1">
    <property type="nucleotide sequence ID" value="NZ_BAABCM010000002.1"/>
</dbReference>
<keyword evidence="2" id="KW-1185">Reference proteome</keyword>
<comment type="caution">
    <text evidence="1">The sequence shown here is derived from an EMBL/GenBank/DDBJ whole genome shotgun (WGS) entry which is preliminary data.</text>
</comment>